<name>A0ABT6SFV7_9ACTN</name>
<gene>
    <name evidence="1" type="ORF">QIS96_21200</name>
</gene>
<dbReference type="Proteomes" id="UP001223978">
    <property type="component" value="Unassembled WGS sequence"/>
</dbReference>
<evidence type="ECO:0000313" key="2">
    <source>
        <dbReference type="Proteomes" id="UP001223978"/>
    </source>
</evidence>
<dbReference type="RefSeq" id="WP_282544246.1">
    <property type="nucleotide sequence ID" value="NZ_JASCIQ010000022.1"/>
</dbReference>
<organism evidence="1 2">
    <name type="scientific">Streptomyces cavernicola</name>
    <dbReference type="NCBI Taxonomy" id="3043613"/>
    <lineage>
        <taxon>Bacteria</taxon>
        <taxon>Bacillati</taxon>
        <taxon>Actinomycetota</taxon>
        <taxon>Actinomycetes</taxon>
        <taxon>Kitasatosporales</taxon>
        <taxon>Streptomycetaceae</taxon>
        <taxon>Streptomyces</taxon>
    </lineage>
</organism>
<evidence type="ECO:0000313" key="1">
    <source>
        <dbReference type="EMBL" id="MDI3406313.1"/>
    </source>
</evidence>
<keyword evidence="2" id="KW-1185">Reference proteome</keyword>
<sequence>MSELTAGDREVLADAGQLLDDERDMVRWGIDQADARGGLRALQAETGTPAGVGLEVFQQAEAMFGGAEVPRAEFAAWLHFAAKVLGHEEYAEQLAAAEPAMPWRALWTWWRPVGARLAHPNLSYASVKRYEQEGRQLLHASGRFEDTWLDLETGRRRPAPDPEGPQPVEIPRVRADEDAYLRTYELSAPDSFGYAHPLPGPDGRVRYLVDDPHGIALLDTDPAVLAAWPRGRMDHDSAEAGSPGCAFVWARSLPDVDEQPLTTERLVDSFGPSVEVALIPEDKLPAALEHPGSRAHLTGIGFPVSWQCGFASVDLLPPDEMAPPAEDELPDVEIPDGVEPADLLALATSEFGRIYVHRRDGSVHIAASADDLGAPHDVLVRLADDLDHFVRCLEAAYLEMSRAWHPYPDESGSSGDICIAPGLEFLELHSPEFEIWRCLLAGVTELNEDGY</sequence>
<comment type="caution">
    <text evidence="1">The sequence shown here is derived from an EMBL/GenBank/DDBJ whole genome shotgun (WGS) entry which is preliminary data.</text>
</comment>
<dbReference type="EMBL" id="JASCIQ010000022">
    <property type="protein sequence ID" value="MDI3406313.1"/>
    <property type="molecule type" value="Genomic_DNA"/>
</dbReference>
<proteinExistence type="predicted"/>
<accession>A0ABT6SFV7</accession>
<reference evidence="1 2" key="1">
    <citation type="submission" date="2023-05" db="EMBL/GenBank/DDBJ databases">
        <title>Draft genome sequence of Streptomyces sp. B-S-A6 isolated from a cave soil in Thailand.</title>
        <authorList>
            <person name="Chamroensaksri N."/>
            <person name="Muangham S."/>
        </authorList>
    </citation>
    <scope>NUCLEOTIDE SEQUENCE [LARGE SCALE GENOMIC DNA]</scope>
    <source>
        <strain evidence="1 2">B-S-A6</strain>
    </source>
</reference>
<protein>
    <recommendedName>
        <fullName evidence="3">SMI1/KNR4 family protein</fullName>
    </recommendedName>
</protein>
<evidence type="ECO:0008006" key="3">
    <source>
        <dbReference type="Google" id="ProtNLM"/>
    </source>
</evidence>